<sequence>MLPAYFRTNFNQNTIYLNTQNQPQARGKQYLVSYFSIQIPDSAFIGLYDPENNFYIDNLEKSKKIINQLYISQYIDSENYLTLKYNPKKIDNSASYKFILSENYSESLKDKIREIIDNQYYHEAIGEINIENSLLLEKNDADNQIEISSYTLKEIILNITISDNCLATFIPDLNINSVYFFTQNYKKITIIGKSIDLNKSLKKVRMDIDKDFDQFHCHGQIEIADQLNKNLNQTINLAQYFLINKAPYIKSEDLKLQAQYNLKFKNQKPLINNEYVFNFKSPFSDNDLQDLQNFRYEMEVYSQKNALLQSQKLIFFDQINMQFLITPQKEHINQIFTVFLRVSDQYKQNSDFFNLYIHDGPPLLKIPLQNQVQEAKFQENFSFQFDQNSFEDQENQPLSYQVVNLPGWLKFKPLERKFSGKPDSFEKIQITVIAEDPWGQKVEDTFVIQIQPSVFYYMSLFLTYFIPIVGFLSFLQYRDEIYALIFQKKYQFKRVIKVKVGQQLQMDLPLIREELQIAEKLMQIFHKNKNQTLRKQLLKEPELDKYGKYFYILKNQIKDKKLKNYLDEHTYQNTDKNTISTIFDGFINQYRMKNNKLAENIFEGLKKHCQNQLIVFENEYAISKNDWYQELLENYPLNSFEKNQQESNQDQESNINLEVQNQNINSRKSSYKNTKCVNNSKYKCITPIIQSQEEDFINPKSSNYQFFSKLKQQIESKQVGSDSNYKISQENLKKISNFTKKNPKINQNMISSIFSKFSGQSVNLQSIKSQQFFRSQNNTQNLQKQSYIQEQKQDLPTNKNRNNTIVSIDSKESPNSQNNNENLQPLPNQYQQYNQNKQNQNDTSILNIDQVPQNQVKNPQIALSINKQNIINKFPIIKLDKEKINLILDNLFILKKLNFKSYLKLLSLNQQQLNVNNLNLDQFLDLNKEQAPDQISTKKIIQSPSSQNQSQPQGQPQSQPQGQPQPYLNYLHKNKNQSQQFNFPFQNIDSTNNYNKNNNNKQFIYNLVYHNIRAEALGIEKYSVFTGSKGESLHINQSQLMGLRAVQKVNPKDTFLSYIKSKLAFFKLDYEKLSSSNVNKILPDWLIDSSQLGVLKISGVPTENDVGQFKLQILDKGQFILREIWIEVEKENFGTQNRKNIESNYQKQSEFGFGKKQQQQELYQQNNQQIYNNQNCNISCSQSFNEIDFKDSENFKYYHNLSYDDQNILNLLKIKQSIKNQVPSEFEHIPNIKKQSFQTYQDKMQIEV</sequence>
<dbReference type="InterPro" id="IPR015919">
    <property type="entry name" value="Cadherin-like_sf"/>
</dbReference>
<dbReference type="Pfam" id="PF05345">
    <property type="entry name" value="He_PIG"/>
    <property type="match status" value="1"/>
</dbReference>
<evidence type="ECO:0000256" key="1">
    <source>
        <dbReference type="SAM" id="MobiDB-lite"/>
    </source>
</evidence>
<evidence type="ECO:0000313" key="2">
    <source>
        <dbReference type="EMBL" id="KRX02982.1"/>
    </source>
</evidence>
<protein>
    <submittedName>
        <fullName evidence="2">Cadherin-like protein</fullName>
    </submittedName>
</protein>
<proteinExistence type="predicted"/>
<comment type="caution">
    <text evidence="2">The sequence shown here is derived from an EMBL/GenBank/DDBJ whole genome shotgun (WGS) entry which is preliminary data.</text>
</comment>
<dbReference type="Gene3D" id="2.60.40.10">
    <property type="entry name" value="Immunoglobulins"/>
    <property type="match status" value="1"/>
</dbReference>
<feature type="region of interest" description="Disordered" evidence="1">
    <location>
        <begin position="808"/>
        <end position="827"/>
    </location>
</feature>
<gene>
    <name evidence="2" type="ORF">PPERSA_03073</name>
</gene>
<organism evidence="2 3">
    <name type="scientific">Pseudocohnilembus persalinus</name>
    <name type="common">Ciliate</name>
    <dbReference type="NCBI Taxonomy" id="266149"/>
    <lineage>
        <taxon>Eukaryota</taxon>
        <taxon>Sar</taxon>
        <taxon>Alveolata</taxon>
        <taxon>Ciliophora</taxon>
        <taxon>Intramacronucleata</taxon>
        <taxon>Oligohymenophorea</taxon>
        <taxon>Scuticociliatia</taxon>
        <taxon>Philasterida</taxon>
        <taxon>Pseudocohnilembidae</taxon>
        <taxon>Pseudocohnilembus</taxon>
    </lineage>
</organism>
<dbReference type="InterPro" id="IPR013783">
    <property type="entry name" value="Ig-like_fold"/>
</dbReference>
<name>A0A0V0QL77_PSEPJ</name>
<dbReference type="GO" id="GO:0005509">
    <property type="term" value="F:calcium ion binding"/>
    <property type="evidence" value="ECO:0007669"/>
    <property type="project" value="InterPro"/>
</dbReference>
<dbReference type="GO" id="GO:0016020">
    <property type="term" value="C:membrane"/>
    <property type="evidence" value="ECO:0007669"/>
    <property type="project" value="InterPro"/>
</dbReference>
<dbReference type="SUPFAM" id="SSF49313">
    <property type="entry name" value="Cadherin-like"/>
    <property type="match status" value="1"/>
</dbReference>
<feature type="region of interest" description="Disordered" evidence="1">
    <location>
        <begin position="934"/>
        <end position="967"/>
    </location>
</feature>
<evidence type="ECO:0000313" key="3">
    <source>
        <dbReference type="Proteomes" id="UP000054937"/>
    </source>
</evidence>
<feature type="compositionally biased region" description="Low complexity" evidence="1">
    <location>
        <begin position="942"/>
        <end position="966"/>
    </location>
</feature>
<reference evidence="2 3" key="1">
    <citation type="journal article" date="2015" name="Sci. Rep.">
        <title>Genome of the facultative scuticociliatosis pathogen Pseudocohnilembus persalinus provides insight into its virulence through horizontal gene transfer.</title>
        <authorList>
            <person name="Xiong J."/>
            <person name="Wang G."/>
            <person name="Cheng J."/>
            <person name="Tian M."/>
            <person name="Pan X."/>
            <person name="Warren A."/>
            <person name="Jiang C."/>
            <person name="Yuan D."/>
            <person name="Miao W."/>
        </authorList>
    </citation>
    <scope>NUCLEOTIDE SEQUENCE [LARGE SCALE GENOMIC DNA]</scope>
    <source>
        <strain evidence="2">36N120E</strain>
    </source>
</reference>
<accession>A0A0V0QL77</accession>
<dbReference type="EMBL" id="LDAU01000147">
    <property type="protein sequence ID" value="KRX02982.1"/>
    <property type="molecule type" value="Genomic_DNA"/>
</dbReference>
<dbReference type="AlphaFoldDB" id="A0A0V0QL77"/>
<feature type="compositionally biased region" description="Low complexity" evidence="1">
    <location>
        <begin position="813"/>
        <end position="827"/>
    </location>
</feature>
<keyword evidence="3" id="KW-1185">Reference proteome</keyword>
<dbReference type="InParanoid" id="A0A0V0QL77"/>
<dbReference type="Proteomes" id="UP000054937">
    <property type="component" value="Unassembled WGS sequence"/>
</dbReference>